<evidence type="ECO:0000256" key="1">
    <source>
        <dbReference type="ARBA" id="ARBA00004141"/>
    </source>
</evidence>
<dbReference type="GO" id="GO:0030431">
    <property type="term" value="P:sleep"/>
    <property type="evidence" value="ECO:0007669"/>
    <property type="project" value="UniProtKB-ARBA"/>
</dbReference>
<feature type="compositionally biased region" description="Gly residues" evidence="13">
    <location>
        <begin position="452"/>
        <end position="461"/>
    </location>
</feature>
<reference evidence="17" key="2">
    <citation type="submission" date="2020-05" db="UniProtKB">
        <authorList>
            <consortium name="EnsemblMetazoa"/>
        </authorList>
    </citation>
    <scope>IDENTIFICATION</scope>
    <source>
        <strain evidence="17">CM1001059</strain>
    </source>
</reference>
<dbReference type="PANTHER" id="PTHR11537:SF113">
    <property type="entry name" value="POTASSIUM VOLTAGE-GATED CHANNEL PROTEIN SHAKER"/>
    <property type="match status" value="1"/>
</dbReference>
<sequence>MGVANGGAQYFSTFPSTGRSHRLRMSLPKLSSQDEEGGAAHGFGGGHTHFEPIPHDHDFCERVVINVSGLRFETQLRTLNQFPDTLLGDPDRRLRYFDPLRNEYFFDRNRPSFDAILYYYQSGKTLPEFKHYKVFNTTTNGTKIEEDEVPDITDPFFLIETICIIWFTFELSVRFLACPNKLNFFRDVMNIIDIIAIIPYFITLATVVAEEEDTLNLPKAPVSPQDKSTNQAMSLAILRVIRLVRVFRIFKLSRHSKGLQILGRTLKASMRELGLLIFFLFIGVVLFSSAVYFAEAGTEMSFFKSIPDAFWWAVVTMTTVGYGDMRPVGVWGKIVGSLCAIAGVLTIALPVPVIVSNFNYFYHRETDQEEMQSQNFNHVTSCPYLPGTLGQHLKKTSLSESSSDMMDLEDGVETTPGLLGEQNRMVPFLGAHLTDKQQLQQQQQNCCKQPSNGGGGGGGGLGGGGGAGSGGGGGGVGDIGGGLGIGGGSGAGGVVGGAVGGVAGGAGSIGGTNNNLQQRHNSALAPQNKQK</sequence>
<dbReference type="Proteomes" id="UP000075902">
    <property type="component" value="Unassembled WGS sequence"/>
</dbReference>
<dbReference type="InterPro" id="IPR003131">
    <property type="entry name" value="T1-type_BTB"/>
</dbReference>
<keyword evidence="3" id="KW-0633">Potassium transport</keyword>
<feature type="domain" description="Ion transport" evidence="15">
    <location>
        <begin position="152"/>
        <end position="365"/>
    </location>
</feature>
<proteinExistence type="predicted"/>
<comment type="subcellular location">
    <subcellularLocation>
        <location evidence="1">Membrane</location>
        <topology evidence="1">Multi-pass membrane protein</topology>
    </subcellularLocation>
</comment>
<feature type="transmembrane region" description="Helical" evidence="14">
    <location>
        <begin position="156"/>
        <end position="176"/>
    </location>
</feature>
<keyword evidence="18" id="KW-1185">Reference proteome</keyword>
<evidence type="ECO:0000259" key="15">
    <source>
        <dbReference type="Pfam" id="PF00520"/>
    </source>
</evidence>
<dbReference type="GO" id="GO:0001508">
    <property type="term" value="P:action potential"/>
    <property type="evidence" value="ECO:0007669"/>
    <property type="project" value="TreeGrafter"/>
</dbReference>
<evidence type="ECO:0000256" key="9">
    <source>
        <dbReference type="ARBA" id="ARBA00023065"/>
    </source>
</evidence>
<keyword evidence="6" id="KW-0851">Voltage-gated channel</keyword>
<evidence type="ECO:0000256" key="6">
    <source>
        <dbReference type="ARBA" id="ARBA00022882"/>
    </source>
</evidence>
<evidence type="ECO:0000313" key="17">
    <source>
        <dbReference type="EnsemblMetazoa" id="AMEC013303-PA"/>
    </source>
</evidence>
<keyword evidence="9" id="KW-0406">Ion transport</keyword>
<evidence type="ECO:0000256" key="14">
    <source>
        <dbReference type="SAM" id="Phobius"/>
    </source>
</evidence>
<dbReference type="PRINTS" id="PR01491">
    <property type="entry name" value="KVCHANNEL"/>
</dbReference>
<dbReference type="GO" id="GO:0005251">
    <property type="term" value="F:delayed rectifier potassium channel activity"/>
    <property type="evidence" value="ECO:0007669"/>
    <property type="project" value="TreeGrafter"/>
</dbReference>
<dbReference type="PRINTS" id="PR01496">
    <property type="entry name" value="SHAKERCHANEL"/>
</dbReference>
<dbReference type="SUPFAM" id="SSF81324">
    <property type="entry name" value="Voltage-gated potassium channels"/>
    <property type="match status" value="1"/>
</dbReference>
<name>A0A182U3L9_9DIPT</name>
<dbReference type="Gene3D" id="1.10.287.70">
    <property type="match status" value="1"/>
</dbReference>
<protein>
    <recommendedName>
        <fullName evidence="19">BTB domain-containing protein</fullName>
    </recommendedName>
</protein>
<dbReference type="VEuPathDB" id="VectorBase:AMEC013303"/>
<evidence type="ECO:0000256" key="2">
    <source>
        <dbReference type="ARBA" id="ARBA00022448"/>
    </source>
</evidence>
<feature type="compositionally biased region" description="Polar residues" evidence="13">
    <location>
        <begin position="512"/>
        <end position="531"/>
    </location>
</feature>
<accession>A0A182U3L9</accession>
<evidence type="ECO:0000313" key="18">
    <source>
        <dbReference type="Proteomes" id="UP000075902"/>
    </source>
</evidence>
<feature type="region of interest" description="Disordered" evidence="13">
    <location>
        <begin position="506"/>
        <end position="531"/>
    </location>
</feature>
<dbReference type="InterPro" id="IPR005821">
    <property type="entry name" value="Ion_trans_dom"/>
</dbReference>
<evidence type="ECO:0000256" key="4">
    <source>
        <dbReference type="ARBA" id="ARBA00022692"/>
    </source>
</evidence>
<evidence type="ECO:0000259" key="16">
    <source>
        <dbReference type="Pfam" id="PF02214"/>
    </source>
</evidence>
<dbReference type="Gene3D" id="1.20.120.350">
    <property type="entry name" value="Voltage-gated potassium channels. Chain C"/>
    <property type="match status" value="1"/>
</dbReference>
<keyword evidence="10 14" id="KW-0472">Membrane</keyword>
<organism evidence="17 18">
    <name type="scientific">Anopheles melas</name>
    <dbReference type="NCBI Taxonomy" id="34690"/>
    <lineage>
        <taxon>Eukaryota</taxon>
        <taxon>Metazoa</taxon>
        <taxon>Ecdysozoa</taxon>
        <taxon>Arthropoda</taxon>
        <taxon>Hexapoda</taxon>
        <taxon>Insecta</taxon>
        <taxon>Pterygota</taxon>
        <taxon>Neoptera</taxon>
        <taxon>Endopterygota</taxon>
        <taxon>Diptera</taxon>
        <taxon>Nematocera</taxon>
        <taxon>Culicoidea</taxon>
        <taxon>Culicidae</taxon>
        <taxon>Anophelinae</taxon>
        <taxon>Anopheles</taxon>
    </lineage>
</organism>
<keyword evidence="4 14" id="KW-0812">Transmembrane</keyword>
<evidence type="ECO:0008006" key="19">
    <source>
        <dbReference type="Google" id="ProtNLM"/>
    </source>
</evidence>
<evidence type="ECO:0000256" key="7">
    <source>
        <dbReference type="ARBA" id="ARBA00022958"/>
    </source>
</evidence>
<dbReference type="GO" id="GO:0051260">
    <property type="term" value="P:protein homooligomerization"/>
    <property type="evidence" value="ECO:0007669"/>
    <property type="project" value="InterPro"/>
</dbReference>
<feature type="region of interest" description="Disordered" evidence="13">
    <location>
        <begin position="440"/>
        <end position="461"/>
    </location>
</feature>
<dbReference type="GO" id="GO:0008076">
    <property type="term" value="C:voltage-gated potassium channel complex"/>
    <property type="evidence" value="ECO:0007669"/>
    <property type="project" value="InterPro"/>
</dbReference>
<evidence type="ECO:0000256" key="13">
    <source>
        <dbReference type="SAM" id="MobiDB-lite"/>
    </source>
</evidence>
<dbReference type="FunFam" id="1.10.287.70:FF:000002">
    <property type="entry name" value="Potassium voltage-gated channel subfamily a member"/>
    <property type="match status" value="1"/>
</dbReference>
<dbReference type="InterPro" id="IPR027359">
    <property type="entry name" value="Volt_channel_dom_sf"/>
</dbReference>
<feature type="transmembrane region" description="Helical" evidence="14">
    <location>
        <begin position="273"/>
        <end position="294"/>
    </location>
</feature>
<dbReference type="InterPro" id="IPR011333">
    <property type="entry name" value="SKP1/BTB/POZ_sf"/>
</dbReference>
<feature type="transmembrane region" description="Helical" evidence="14">
    <location>
        <begin position="334"/>
        <end position="355"/>
    </location>
</feature>
<dbReference type="InterPro" id="IPR028325">
    <property type="entry name" value="VG_K_chnl"/>
</dbReference>
<keyword evidence="7" id="KW-0630">Potassium</keyword>
<evidence type="ECO:0000256" key="11">
    <source>
        <dbReference type="ARBA" id="ARBA00023180"/>
    </source>
</evidence>
<keyword evidence="2" id="KW-0813">Transport</keyword>
<feature type="transmembrane region" description="Helical" evidence="14">
    <location>
        <begin position="188"/>
        <end position="209"/>
    </location>
</feature>
<dbReference type="PANTHER" id="PTHR11537">
    <property type="entry name" value="VOLTAGE-GATED POTASSIUM CHANNEL"/>
    <property type="match status" value="1"/>
</dbReference>
<keyword evidence="12" id="KW-0407">Ion channel</keyword>
<dbReference type="Gene3D" id="3.30.710.10">
    <property type="entry name" value="Potassium Channel Kv1.1, Chain A"/>
    <property type="match status" value="1"/>
</dbReference>
<dbReference type="SUPFAM" id="SSF54695">
    <property type="entry name" value="POZ domain"/>
    <property type="match status" value="1"/>
</dbReference>
<dbReference type="Pfam" id="PF00520">
    <property type="entry name" value="Ion_trans"/>
    <property type="match status" value="1"/>
</dbReference>
<evidence type="ECO:0000256" key="3">
    <source>
        <dbReference type="ARBA" id="ARBA00022538"/>
    </source>
</evidence>
<evidence type="ECO:0000256" key="8">
    <source>
        <dbReference type="ARBA" id="ARBA00022989"/>
    </source>
</evidence>
<reference evidence="18" key="1">
    <citation type="submission" date="2014-01" db="EMBL/GenBank/DDBJ databases">
        <title>The Genome Sequence of Anopheles melas CM1001059_A (V2).</title>
        <authorList>
            <consortium name="The Broad Institute Genomics Platform"/>
            <person name="Neafsey D.E."/>
            <person name="Besansky N."/>
            <person name="Howell P."/>
            <person name="Walton C."/>
            <person name="Young S.K."/>
            <person name="Zeng Q."/>
            <person name="Gargeya S."/>
            <person name="Fitzgerald M."/>
            <person name="Haas B."/>
            <person name="Abouelleil A."/>
            <person name="Allen A.W."/>
            <person name="Alvarado L."/>
            <person name="Arachchi H.M."/>
            <person name="Berlin A.M."/>
            <person name="Chapman S.B."/>
            <person name="Gainer-Dewar J."/>
            <person name="Goldberg J."/>
            <person name="Griggs A."/>
            <person name="Gujja S."/>
            <person name="Hansen M."/>
            <person name="Howarth C."/>
            <person name="Imamovic A."/>
            <person name="Ireland A."/>
            <person name="Larimer J."/>
            <person name="McCowan C."/>
            <person name="Murphy C."/>
            <person name="Pearson M."/>
            <person name="Poon T.W."/>
            <person name="Priest M."/>
            <person name="Roberts A."/>
            <person name="Saif S."/>
            <person name="Shea T."/>
            <person name="Sisk P."/>
            <person name="Sykes S."/>
            <person name="Wortman J."/>
            <person name="Nusbaum C."/>
            <person name="Birren B."/>
        </authorList>
    </citation>
    <scope>NUCLEOTIDE SEQUENCE [LARGE SCALE GENOMIC DNA]</scope>
    <source>
        <strain evidence="18">CM1001059</strain>
    </source>
</reference>
<keyword evidence="8 14" id="KW-1133">Transmembrane helix</keyword>
<dbReference type="STRING" id="34690.A0A182U3L9"/>
<evidence type="ECO:0000256" key="12">
    <source>
        <dbReference type="ARBA" id="ARBA00023303"/>
    </source>
</evidence>
<dbReference type="AlphaFoldDB" id="A0A182U3L9"/>
<dbReference type="InterPro" id="IPR003972">
    <property type="entry name" value="K_chnl_volt-dep_Kv1"/>
</dbReference>
<dbReference type="EnsemblMetazoa" id="AMEC013303-RA">
    <property type="protein sequence ID" value="AMEC013303-PA"/>
    <property type="gene ID" value="AMEC013303"/>
</dbReference>
<evidence type="ECO:0000256" key="5">
    <source>
        <dbReference type="ARBA" id="ARBA00022826"/>
    </source>
</evidence>
<keyword evidence="5" id="KW-0631">Potassium channel</keyword>
<keyword evidence="11" id="KW-0325">Glycoprotein</keyword>
<dbReference type="FunFam" id="1.20.120.350:FF:000028">
    <property type="entry name" value="Potassium voltage-gated channel subfamily a member"/>
    <property type="match status" value="1"/>
</dbReference>
<dbReference type="Pfam" id="PF02214">
    <property type="entry name" value="BTB_2"/>
    <property type="match status" value="1"/>
</dbReference>
<feature type="domain" description="Potassium channel tetramerisation-type BTB" evidence="16">
    <location>
        <begin position="63"/>
        <end position="134"/>
    </location>
</feature>
<evidence type="ECO:0000256" key="10">
    <source>
        <dbReference type="ARBA" id="ARBA00023136"/>
    </source>
</evidence>
<dbReference type="InterPro" id="IPR003968">
    <property type="entry name" value="K_chnl_volt-dep_Kv"/>
</dbReference>